<evidence type="ECO:0000313" key="11">
    <source>
        <dbReference type="EMBL" id="KAK0323525.1"/>
    </source>
</evidence>
<dbReference type="GO" id="GO:0016592">
    <property type="term" value="C:mediator complex"/>
    <property type="evidence" value="ECO:0007669"/>
    <property type="project" value="InterPro"/>
</dbReference>
<evidence type="ECO:0000256" key="6">
    <source>
        <dbReference type="ARBA" id="ARBA00023163"/>
    </source>
</evidence>
<dbReference type="AlphaFoldDB" id="A0AAN6FUJ9"/>
<evidence type="ECO:0000256" key="7">
    <source>
        <dbReference type="ARBA" id="ARBA00023242"/>
    </source>
</evidence>
<proteinExistence type="inferred from homology"/>
<evidence type="ECO:0000256" key="1">
    <source>
        <dbReference type="ARBA" id="ARBA00004123"/>
    </source>
</evidence>
<feature type="compositionally biased region" description="Gly residues" evidence="10">
    <location>
        <begin position="394"/>
        <end position="405"/>
    </location>
</feature>
<feature type="compositionally biased region" description="Low complexity" evidence="10">
    <location>
        <begin position="56"/>
        <end position="77"/>
    </location>
</feature>
<evidence type="ECO:0000313" key="12">
    <source>
        <dbReference type="Proteomes" id="UP001168146"/>
    </source>
</evidence>
<comment type="subunit">
    <text evidence="9">Component of the Mediator complex.</text>
</comment>
<feature type="compositionally biased region" description="Basic and acidic residues" evidence="10">
    <location>
        <begin position="347"/>
        <end position="359"/>
    </location>
</feature>
<sequence>MSSDGERSPKRQRRSYSPPSPALPETKSFVHQPETPPPSVHMSPSWQAQTSTLQQAGGAPFPTPPSTTGFFSQQRGAGSEGGESGQQTPATACEGPRDDEGDAEMADAQQSGEVEDDVSMLSAPAAEADAEHRRTDHEWQEGTPNEPPLTDTLPPPPPRLYKLRSKPIAPTRPHPSQNLIDLYFLQGVQASVARHDAAGNKINKLRKSYEGKVKQLGLSGRSKAQMGNGALAGLIVPEWDYDVGEGKTLWEQDRGAEFPLGNPETEQEVLGKLSSALSMRPGHFPRSEHEQWKNVLGLDEPKGTPIVAATKPYGLLSAANPALAKTAPGIRHSAPASPGEGFGGAARPERAGKKRRYDEASYSGYHEGYDDDGYSTGGDLGSRRGSASKRQKTGGPGGGGGGGNGPAAPSRKTNDFWALRRASLHVKIERAARLDGKAAIPGQDRRRKFVLELKATSGYKSEAKLELRTMLDRLSSLSTDLKSMHAVLLGFSSPTAFTTKSTASRKKLQLAATGRKLRPGLLEMQILLARLLILLDTDSEADSCVLVDESIETVAAILRVVHAAGA</sequence>
<dbReference type="Pfam" id="PF08633">
    <property type="entry name" value="Rox3"/>
    <property type="match status" value="1"/>
</dbReference>
<keyword evidence="7 9" id="KW-0539">Nucleus</keyword>
<feature type="region of interest" description="Disordered" evidence="10">
    <location>
        <begin position="1"/>
        <end position="160"/>
    </location>
</feature>
<reference evidence="11" key="1">
    <citation type="submission" date="2021-12" db="EMBL/GenBank/DDBJ databases">
        <title>Black yeast isolated from Biological Soil Crust.</title>
        <authorList>
            <person name="Kurbessoian T."/>
        </authorList>
    </citation>
    <scope>NUCLEOTIDE SEQUENCE</scope>
    <source>
        <strain evidence="11">CCFEE 5208</strain>
    </source>
</reference>
<accession>A0AAN6FUJ9</accession>
<evidence type="ECO:0000256" key="8">
    <source>
        <dbReference type="ARBA" id="ARBA00032018"/>
    </source>
</evidence>
<evidence type="ECO:0000256" key="2">
    <source>
        <dbReference type="ARBA" id="ARBA00009259"/>
    </source>
</evidence>
<evidence type="ECO:0000256" key="9">
    <source>
        <dbReference type="RuleBase" id="RU364151"/>
    </source>
</evidence>
<feature type="compositionally biased region" description="Polar residues" evidence="10">
    <location>
        <begin position="42"/>
        <end position="55"/>
    </location>
</feature>
<evidence type="ECO:0000256" key="4">
    <source>
        <dbReference type="ARBA" id="ARBA00023015"/>
    </source>
</evidence>
<protein>
    <recommendedName>
        <fullName evidence="3 9">Mediator of RNA polymerase II transcription subunit 19</fullName>
    </recommendedName>
    <alternativeName>
        <fullName evidence="8 9">Mediator complex subunit 19</fullName>
    </alternativeName>
</protein>
<comment type="subcellular location">
    <subcellularLocation>
        <location evidence="1 9">Nucleus</location>
    </subcellularLocation>
</comment>
<keyword evidence="6 9" id="KW-0804">Transcription</keyword>
<gene>
    <name evidence="9" type="primary">MED19</name>
    <name evidence="11" type="ORF">LTR82_005272</name>
</gene>
<comment type="caution">
    <text evidence="11">The sequence shown here is derived from an EMBL/GenBank/DDBJ whole genome shotgun (WGS) entry which is preliminary data.</text>
</comment>
<organism evidence="11 12">
    <name type="scientific">Friedmanniomyces endolithicus</name>
    <dbReference type="NCBI Taxonomy" id="329885"/>
    <lineage>
        <taxon>Eukaryota</taxon>
        <taxon>Fungi</taxon>
        <taxon>Dikarya</taxon>
        <taxon>Ascomycota</taxon>
        <taxon>Pezizomycotina</taxon>
        <taxon>Dothideomycetes</taxon>
        <taxon>Dothideomycetidae</taxon>
        <taxon>Mycosphaerellales</taxon>
        <taxon>Teratosphaeriaceae</taxon>
        <taxon>Friedmanniomyces</taxon>
    </lineage>
</organism>
<evidence type="ECO:0000256" key="5">
    <source>
        <dbReference type="ARBA" id="ARBA00023159"/>
    </source>
</evidence>
<dbReference type="GO" id="GO:0006357">
    <property type="term" value="P:regulation of transcription by RNA polymerase II"/>
    <property type="evidence" value="ECO:0007669"/>
    <property type="project" value="InterPro"/>
</dbReference>
<feature type="compositionally biased region" description="Basic and acidic residues" evidence="10">
    <location>
        <begin position="129"/>
        <end position="140"/>
    </location>
</feature>
<evidence type="ECO:0000256" key="3">
    <source>
        <dbReference type="ARBA" id="ARBA00019615"/>
    </source>
</evidence>
<evidence type="ECO:0000256" key="10">
    <source>
        <dbReference type="SAM" id="MobiDB-lite"/>
    </source>
</evidence>
<dbReference type="GO" id="GO:0003712">
    <property type="term" value="F:transcription coregulator activity"/>
    <property type="evidence" value="ECO:0007669"/>
    <property type="project" value="InterPro"/>
</dbReference>
<keyword evidence="4 9" id="KW-0805">Transcription regulation</keyword>
<comment type="function">
    <text evidence="9">Component of the Mediator complex, a coactivator involved in the regulated transcription of nearly all RNA polymerase II-dependent genes. Mediator functions as a bridge to convey information from gene-specific regulatory proteins to the basal RNA polymerase II transcription machinery. Mediator is recruited to promoters by direct interactions with regulatory proteins and serves as a scaffold for the assembly of a functional preinitiation complex with RNA polymerase II and the general transcription factors.</text>
</comment>
<comment type="similarity">
    <text evidence="2 9">Belongs to the Mediator complex subunit 19 family.</text>
</comment>
<dbReference type="EMBL" id="JASUXU010000012">
    <property type="protein sequence ID" value="KAK0323525.1"/>
    <property type="molecule type" value="Genomic_DNA"/>
</dbReference>
<dbReference type="InterPro" id="IPR013942">
    <property type="entry name" value="Mediator_Med19_fun"/>
</dbReference>
<name>A0AAN6FUJ9_9PEZI</name>
<dbReference type="Proteomes" id="UP001168146">
    <property type="component" value="Unassembled WGS sequence"/>
</dbReference>
<feature type="region of interest" description="Disordered" evidence="10">
    <location>
        <begin position="328"/>
        <end position="412"/>
    </location>
</feature>
<keyword evidence="5 9" id="KW-0010">Activator</keyword>